<reference evidence="2" key="1">
    <citation type="submission" date="2022-11" db="UniProtKB">
        <authorList>
            <consortium name="WormBaseParasite"/>
        </authorList>
    </citation>
    <scope>IDENTIFICATION</scope>
</reference>
<dbReference type="Proteomes" id="UP000887576">
    <property type="component" value="Unplaced"/>
</dbReference>
<accession>A0AC34QNQ6</accession>
<dbReference type="WBParaSite" id="JU765_v2.g17915.t1">
    <property type="protein sequence ID" value="JU765_v2.g17915.t1"/>
    <property type="gene ID" value="JU765_v2.g17915"/>
</dbReference>
<evidence type="ECO:0000313" key="2">
    <source>
        <dbReference type="WBParaSite" id="JU765_v2.g17915.t1"/>
    </source>
</evidence>
<name>A0AC34QNQ6_9BILA</name>
<protein>
    <submittedName>
        <fullName evidence="2">Cyclin N-terminal domain-containing protein</fullName>
    </submittedName>
</protein>
<evidence type="ECO:0000313" key="1">
    <source>
        <dbReference type="Proteomes" id="UP000887576"/>
    </source>
</evidence>
<organism evidence="1 2">
    <name type="scientific">Panagrolaimus sp. JU765</name>
    <dbReference type="NCBI Taxonomy" id="591449"/>
    <lineage>
        <taxon>Eukaryota</taxon>
        <taxon>Metazoa</taxon>
        <taxon>Ecdysozoa</taxon>
        <taxon>Nematoda</taxon>
        <taxon>Chromadorea</taxon>
        <taxon>Rhabditida</taxon>
        <taxon>Tylenchina</taxon>
        <taxon>Panagrolaimomorpha</taxon>
        <taxon>Panagrolaimoidea</taxon>
        <taxon>Panagrolaimidae</taxon>
        <taxon>Panagrolaimus</taxon>
    </lineage>
</organism>
<sequence length="321" mass="36250">MTSQSDTSTSSVNSTSRSSVLGPDFFELNGLLADAIIEECIPVLSKENLQYLNDFDSVLYGSFITPESVSYIFTICARIRLPEDVKYFAVDIFDKFMCNQTVLLHQLVSESDVCSEEKWKIWGKSFTVLSRQLTLRICTAIQIASKIQSYHNSLSKTDIRKSLTALGFPYTQDTIMKSELRMLSALDFSVENCRSPSQHLENYLALLLRNMPELQEKIDVVYRYGLFVIDFVFLNRTVVYTEVLRLVYGENPVKITTTSIRKVAQDYCLLGVAAGILGVVCTFGHFFDGELISKMSRVSSLKENDIRDMVNGVLDTMAKSI</sequence>
<proteinExistence type="predicted"/>